<keyword evidence="2" id="KW-1185">Reference proteome</keyword>
<dbReference type="EMBL" id="BOOJ01000033">
    <property type="protein sequence ID" value="GIH93632.1"/>
    <property type="molecule type" value="Genomic_DNA"/>
</dbReference>
<reference evidence="1 2" key="1">
    <citation type="submission" date="2021-01" db="EMBL/GenBank/DDBJ databases">
        <title>Whole genome shotgun sequence of Planobispora siamensis NBRC 107568.</title>
        <authorList>
            <person name="Komaki H."/>
            <person name="Tamura T."/>
        </authorList>
    </citation>
    <scope>NUCLEOTIDE SEQUENCE [LARGE SCALE GENOMIC DNA]</scope>
    <source>
        <strain evidence="1 2">NBRC 107568</strain>
    </source>
</reference>
<dbReference type="AlphaFoldDB" id="A0A8J3WMM9"/>
<dbReference type="Proteomes" id="UP000619788">
    <property type="component" value="Unassembled WGS sequence"/>
</dbReference>
<accession>A0A8J3WMM9</accession>
<proteinExistence type="predicted"/>
<organism evidence="1 2">
    <name type="scientific">Planobispora siamensis</name>
    <dbReference type="NCBI Taxonomy" id="936338"/>
    <lineage>
        <taxon>Bacteria</taxon>
        <taxon>Bacillati</taxon>
        <taxon>Actinomycetota</taxon>
        <taxon>Actinomycetes</taxon>
        <taxon>Streptosporangiales</taxon>
        <taxon>Streptosporangiaceae</taxon>
        <taxon>Planobispora</taxon>
    </lineage>
</organism>
<sequence length="47" mass="4980">MLAGVAQDPDVGTANPILMQAPYARRAGRAITGAAPRAQYGLRQVRE</sequence>
<evidence type="ECO:0000313" key="2">
    <source>
        <dbReference type="Proteomes" id="UP000619788"/>
    </source>
</evidence>
<comment type="caution">
    <text evidence="1">The sequence shown here is derived from an EMBL/GenBank/DDBJ whole genome shotgun (WGS) entry which is preliminary data.</text>
</comment>
<evidence type="ECO:0000313" key="1">
    <source>
        <dbReference type="EMBL" id="GIH93632.1"/>
    </source>
</evidence>
<name>A0A8J3WMM9_9ACTN</name>
<protein>
    <submittedName>
        <fullName evidence="1">Uncharacterized protein</fullName>
    </submittedName>
</protein>
<gene>
    <name evidence="1" type="ORF">Psi01_42620</name>
</gene>